<dbReference type="Proteomes" id="UP000235786">
    <property type="component" value="Unassembled WGS sequence"/>
</dbReference>
<feature type="compositionally biased region" description="Low complexity" evidence="4">
    <location>
        <begin position="1019"/>
        <end position="1036"/>
    </location>
</feature>
<reference evidence="6 7" key="1">
    <citation type="submission" date="2016-04" db="EMBL/GenBank/DDBJ databases">
        <title>A degradative enzymes factory behind the ericoid mycorrhizal symbiosis.</title>
        <authorList>
            <consortium name="DOE Joint Genome Institute"/>
            <person name="Martino E."/>
            <person name="Morin E."/>
            <person name="Grelet G."/>
            <person name="Kuo A."/>
            <person name="Kohler A."/>
            <person name="Daghino S."/>
            <person name="Barry K."/>
            <person name="Choi C."/>
            <person name="Cichocki N."/>
            <person name="Clum A."/>
            <person name="Copeland A."/>
            <person name="Hainaut M."/>
            <person name="Haridas S."/>
            <person name="Labutti K."/>
            <person name="Lindquist E."/>
            <person name="Lipzen A."/>
            <person name="Khouja H.-R."/>
            <person name="Murat C."/>
            <person name="Ohm R."/>
            <person name="Olson A."/>
            <person name="Spatafora J."/>
            <person name="Veneault-Fourrey C."/>
            <person name="Henrissat B."/>
            <person name="Grigoriev I."/>
            <person name="Martin F."/>
            <person name="Perotto S."/>
        </authorList>
    </citation>
    <scope>NUCLEOTIDE SEQUENCE [LARGE SCALE GENOMIC DNA]</scope>
    <source>
        <strain evidence="6 7">F</strain>
    </source>
</reference>
<dbReference type="Pfam" id="PF16755">
    <property type="entry name" value="Beta-prop_NUP159_NUP214"/>
    <property type="match status" value="1"/>
</dbReference>
<accession>A0A2J6QY12</accession>
<keyword evidence="2" id="KW-0813">Transport</keyword>
<feature type="region of interest" description="Disordered" evidence="4">
    <location>
        <begin position="1362"/>
        <end position="1389"/>
    </location>
</feature>
<gene>
    <name evidence="6" type="ORF">L207DRAFT_501419</name>
</gene>
<dbReference type="OrthoDB" id="248320at2759"/>
<dbReference type="Gene3D" id="2.130.10.10">
    <property type="entry name" value="YVTN repeat-like/Quinoprotein amine dehydrogenase"/>
    <property type="match status" value="1"/>
</dbReference>
<dbReference type="GO" id="GO:0006405">
    <property type="term" value="P:RNA export from nucleus"/>
    <property type="evidence" value="ECO:0007669"/>
    <property type="project" value="TreeGrafter"/>
</dbReference>
<dbReference type="PANTHER" id="PTHR23193:SF23">
    <property type="entry name" value="NUCLEAR PORE COMPLEX PROTEIN NUP153"/>
    <property type="match status" value="1"/>
</dbReference>
<feature type="region of interest" description="Disordered" evidence="4">
    <location>
        <begin position="1411"/>
        <end position="1437"/>
    </location>
</feature>
<dbReference type="InterPro" id="IPR015943">
    <property type="entry name" value="WD40/YVTN_repeat-like_dom_sf"/>
</dbReference>
<evidence type="ECO:0000313" key="6">
    <source>
        <dbReference type="EMBL" id="PMD31152.1"/>
    </source>
</evidence>
<feature type="region of interest" description="Disordered" evidence="4">
    <location>
        <begin position="1075"/>
        <end position="1098"/>
    </location>
</feature>
<evidence type="ECO:0000256" key="3">
    <source>
        <dbReference type="ARBA" id="ARBA00023242"/>
    </source>
</evidence>
<evidence type="ECO:0000259" key="5">
    <source>
        <dbReference type="Pfam" id="PF16755"/>
    </source>
</evidence>
<feature type="region of interest" description="Disordered" evidence="4">
    <location>
        <begin position="514"/>
        <end position="536"/>
    </location>
</feature>
<feature type="compositionally biased region" description="Polar residues" evidence="4">
    <location>
        <begin position="957"/>
        <end position="976"/>
    </location>
</feature>
<sequence length="1473" mass="154374">MAFSFTNAGAGTGMGSPGVNLQIGPDLEDIQTEALGFLSFAGEAKLQLLPTSWPSDQLPPPTSSLMSIACRRGLLAAAGPDAVIVATTESVRKAFEGPNSGDGNLKPFQPQLRLSMPMRVSQLAFSADESYLVLSAETGGGLAVYDVQALLQGSTQSAFELSTNGQALRALTPNPTPEKGELLALITTDGNLMMANLEKRSFVSGPNGQILKSGVSCVSWSTKGKQLVAGLGDGTAYQMTPEGEGKAEIPRPPNVDSGDHVSSITWLENHVFLVVHTPSSYDNSQAPNSTFHLITRQLPTTFTFQKVSDPAGPFGLNRSPPHHFLLRLKDFPPNLQDVILVASTASIDIGLFSKSKVPLTSNKPADKITGVFTMTEMSDDSRRAQLPMNAELMDTSPIGFALDLSSKDKVPKPIPADEIDESPTPLPALMVLNNEGVLASWWVIYSESIRQGTVYPGLVVAGGASQATQASPAPTQTPQSAFGASSKPAFGAPAFGSASSSAFGAPSVPGTTGGAFGGPSALGKSQSPWGTPSTSAAPSTNTFGTFGAPSAVAATKPAFGAPSFGTTSTPTFGLGNRASPWATGGSTAPNAAFGQAGGLATSAPVFGAAVSTTSSPAPSTGFAAFASKGGFASAGAAVSPNGSVFGSKSTSTTFASPSAGSINTASVFGGNTSAGSMGTAGIFGGAANKVDAKPAFGSGGFVLGSTFKADPNATNDVSEASTEPKGSLFGGGFGKALEDSSKKVEAPVSQETDMDSDDTPRQEVPATLDPTTPSPTPAAAKTQVFGSTSTPVGGLFGTSAPSSTPTAKPASTGFTPEPVPEVVATPASPPIKEEPAPETPPLSKKTPEAPLPPDSTSKTSYAAGESSASSVEPDAPLPPDFLPKAAFKDPEPPKPPSLGLPAEKPIVAHPDSPADIPGGPDDEGDDESDFLSEEEGGGESQDPSEEGSGEDVAKDMSPTSEANQTPGFTPQSSFGGTKNRGQESNMFTKIDRPGEAQTQRSLFGEINRSTAPILPPPRIQQSPRSPSPIRTSVPSRMRPDASRSVSAPGAALQASQILGSQRLGGRSMMPTQNLQAASRVGFEQQAETRHRDNRARKEEEEMRTLQDEADDNAQAILASDIEITKTLAEFVAHADYVGDDSMQSIPAQVEAVYRDINSMIDTLGLNARSLKGFTEWHTDSYKEVGRTIEDLEPDEPDDWCLVEVEGMSNLVERKLTDELEECRVKDLVTKLESCNDLQKDMIRLRAKHEDIKKIIDFYRDPTHQAIARAQPLSAEQAAQQHDLRRDFTKFLKLLTEAEESVTVLKAKIVSQATSNAKAYGSTGPTVEAVMRTIAKMTSMAEKRSGDIDVLEGQMRRLRFSSTISAGSREGSPFATPQNNRTSVRNTGTSSTYGLFYTPESIKDTPQRFQNSLMSSVGSHSRSSPPRKKLSGYSTEEKAQLKMKLARRKEVTNKLKAALQKNGTNVRLMVDDDD</sequence>
<keyword evidence="3" id="KW-0539">Nucleus</keyword>
<evidence type="ECO:0000313" key="7">
    <source>
        <dbReference type="Proteomes" id="UP000235786"/>
    </source>
</evidence>
<proteinExistence type="predicted"/>
<name>A0A2J6QY12_HYAVF</name>
<dbReference type="STRING" id="1149755.A0A2J6QY12"/>
<dbReference type="GO" id="GO:0008139">
    <property type="term" value="F:nuclear localization sequence binding"/>
    <property type="evidence" value="ECO:0007669"/>
    <property type="project" value="TreeGrafter"/>
</dbReference>
<evidence type="ECO:0000256" key="1">
    <source>
        <dbReference type="ARBA" id="ARBA00004123"/>
    </source>
</evidence>
<feature type="compositionally biased region" description="Basic and acidic residues" evidence="4">
    <location>
        <begin position="1086"/>
        <end position="1098"/>
    </location>
</feature>
<dbReference type="GO" id="GO:0017056">
    <property type="term" value="F:structural constituent of nuclear pore"/>
    <property type="evidence" value="ECO:0007669"/>
    <property type="project" value="TreeGrafter"/>
</dbReference>
<evidence type="ECO:0000256" key="4">
    <source>
        <dbReference type="SAM" id="MobiDB-lite"/>
    </source>
</evidence>
<dbReference type="GO" id="GO:0006606">
    <property type="term" value="P:protein import into nucleus"/>
    <property type="evidence" value="ECO:0007669"/>
    <property type="project" value="TreeGrafter"/>
</dbReference>
<feature type="compositionally biased region" description="Polar residues" evidence="4">
    <location>
        <begin position="1374"/>
        <end position="1389"/>
    </location>
</feature>
<dbReference type="FunFam" id="2.130.10.10:FF:000645">
    <property type="entry name" value="Putative nuclear pore complex subunit Nup159"/>
    <property type="match status" value="1"/>
</dbReference>
<feature type="compositionally biased region" description="Polar residues" evidence="4">
    <location>
        <begin position="712"/>
        <end position="721"/>
    </location>
</feature>
<evidence type="ECO:0000256" key="2">
    <source>
        <dbReference type="ARBA" id="ARBA00022448"/>
    </source>
</evidence>
<dbReference type="PANTHER" id="PTHR23193">
    <property type="entry name" value="NUCLEAR PORE COMPLEX PROTEIN NUP"/>
    <property type="match status" value="1"/>
</dbReference>
<dbReference type="EMBL" id="KZ613963">
    <property type="protein sequence ID" value="PMD31152.1"/>
    <property type="molecule type" value="Genomic_DNA"/>
</dbReference>
<dbReference type="SUPFAM" id="SSF117289">
    <property type="entry name" value="Nucleoporin domain"/>
    <property type="match status" value="1"/>
</dbReference>
<feature type="compositionally biased region" description="Basic and acidic residues" evidence="4">
    <location>
        <begin position="736"/>
        <end position="745"/>
    </location>
</feature>
<feature type="compositionally biased region" description="Acidic residues" evidence="4">
    <location>
        <begin position="920"/>
        <end position="949"/>
    </location>
</feature>
<dbReference type="InterPro" id="IPR039462">
    <property type="entry name" value="Nup159/Nup146_N"/>
</dbReference>
<dbReference type="InterPro" id="IPR026054">
    <property type="entry name" value="Nucleoporin"/>
</dbReference>
<feature type="compositionally biased region" description="Polar residues" evidence="4">
    <location>
        <begin position="854"/>
        <end position="870"/>
    </location>
</feature>
<protein>
    <recommendedName>
        <fullName evidence="5">Nucleoporin Nup159/Nup146 N-terminal domain-containing protein</fullName>
    </recommendedName>
</protein>
<feature type="compositionally biased region" description="Low complexity" evidence="4">
    <location>
        <begin position="765"/>
        <end position="782"/>
    </location>
</feature>
<comment type="subcellular location">
    <subcellularLocation>
        <location evidence="1">Nucleus</location>
    </subcellularLocation>
</comment>
<feature type="region of interest" description="Disordered" evidence="4">
    <location>
        <begin position="712"/>
        <end position="1050"/>
    </location>
</feature>
<feature type="domain" description="Nucleoporin Nup159/Nup146 N-terminal" evidence="5">
    <location>
        <begin position="59"/>
        <end position="438"/>
    </location>
</feature>
<keyword evidence="7" id="KW-1185">Reference proteome</keyword>
<feature type="compositionally biased region" description="Low complexity" evidence="4">
    <location>
        <begin position="1411"/>
        <end position="1423"/>
    </location>
</feature>
<organism evidence="6 7">
    <name type="scientific">Hyaloscypha variabilis (strain UAMH 11265 / GT02V1 / F)</name>
    <name type="common">Meliniomyces variabilis</name>
    <dbReference type="NCBI Taxonomy" id="1149755"/>
    <lineage>
        <taxon>Eukaryota</taxon>
        <taxon>Fungi</taxon>
        <taxon>Dikarya</taxon>
        <taxon>Ascomycota</taxon>
        <taxon>Pezizomycotina</taxon>
        <taxon>Leotiomycetes</taxon>
        <taxon>Helotiales</taxon>
        <taxon>Hyaloscyphaceae</taxon>
        <taxon>Hyaloscypha</taxon>
        <taxon>Hyaloscypha variabilis</taxon>
    </lineage>
</organism>
<dbReference type="GO" id="GO:0005643">
    <property type="term" value="C:nuclear pore"/>
    <property type="evidence" value="ECO:0007669"/>
    <property type="project" value="TreeGrafter"/>
</dbReference>